<dbReference type="GO" id="GO:0004519">
    <property type="term" value="F:endonuclease activity"/>
    <property type="evidence" value="ECO:0007669"/>
    <property type="project" value="UniProtKB-KW"/>
</dbReference>
<evidence type="ECO:0000313" key="8">
    <source>
        <dbReference type="WBParaSite" id="Gr19_v10_g13762.t1"/>
    </source>
</evidence>
<evidence type="ECO:0000256" key="1">
    <source>
        <dbReference type="ARBA" id="ARBA00022679"/>
    </source>
</evidence>
<feature type="domain" description="DUF7083" evidence="6">
    <location>
        <begin position="37"/>
        <end position="116"/>
    </location>
</feature>
<dbReference type="InterPro" id="IPR021109">
    <property type="entry name" value="Peptidase_aspartic_dom_sf"/>
</dbReference>
<organism evidence="7 8">
    <name type="scientific">Globodera rostochiensis</name>
    <name type="common">Golden nematode worm</name>
    <name type="synonym">Heterodera rostochiensis</name>
    <dbReference type="NCBI Taxonomy" id="31243"/>
    <lineage>
        <taxon>Eukaryota</taxon>
        <taxon>Metazoa</taxon>
        <taxon>Ecdysozoa</taxon>
        <taxon>Nematoda</taxon>
        <taxon>Chromadorea</taxon>
        <taxon>Rhabditida</taxon>
        <taxon>Tylenchina</taxon>
        <taxon>Tylenchomorpha</taxon>
        <taxon>Tylenchoidea</taxon>
        <taxon>Heteroderidae</taxon>
        <taxon>Heteroderinae</taxon>
        <taxon>Globodera</taxon>
    </lineage>
</organism>
<dbReference type="GO" id="GO:0016779">
    <property type="term" value="F:nucleotidyltransferase activity"/>
    <property type="evidence" value="ECO:0007669"/>
    <property type="project" value="UniProtKB-KW"/>
</dbReference>
<feature type="region of interest" description="Disordered" evidence="5">
    <location>
        <begin position="489"/>
        <end position="550"/>
    </location>
</feature>
<dbReference type="Pfam" id="PF23309">
    <property type="entry name" value="DUF7083"/>
    <property type="match status" value="1"/>
</dbReference>
<evidence type="ECO:0000313" key="7">
    <source>
        <dbReference type="Proteomes" id="UP000887572"/>
    </source>
</evidence>
<protein>
    <submittedName>
        <fullName evidence="8">CCHC-type domain-containing protein</fullName>
    </submittedName>
</protein>
<evidence type="ECO:0000256" key="5">
    <source>
        <dbReference type="SAM" id="MobiDB-lite"/>
    </source>
</evidence>
<dbReference type="PROSITE" id="PS00141">
    <property type="entry name" value="ASP_PROTEASE"/>
    <property type="match status" value="1"/>
</dbReference>
<dbReference type="AlphaFoldDB" id="A0A914H6T8"/>
<feature type="compositionally biased region" description="Low complexity" evidence="5">
    <location>
        <begin position="241"/>
        <end position="253"/>
    </location>
</feature>
<feature type="compositionally biased region" description="Polar residues" evidence="5">
    <location>
        <begin position="489"/>
        <end position="507"/>
    </location>
</feature>
<dbReference type="InterPro" id="IPR055510">
    <property type="entry name" value="DUF7083"/>
</dbReference>
<dbReference type="InterPro" id="IPR050951">
    <property type="entry name" value="Retrovirus_Pol_polyprotein"/>
</dbReference>
<keyword evidence="7" id="KW-1185">Reference proteome</keyword>
<dbReference type="PANTHER" id="PTHR37984">
    <property type="entry name" value="PROTEIN CBG26694"/>
    <property type="match status" value="1"/>
</dbReference>
<evidence type="ECO:0000256" key="2">
    <source>
        <dbReference type="ARBA" id="ARBA00022695"/>
    </source>
</evidence>
<dbReference type="GO" id="GO:0006508">
    <property type="term" value="P:proteolysis"/>
    <property type="evidence" value="ECO:0007669"/>
    <property type="project" value="InterPro"/>
</dbReference>
<accession>A0A914H6T8</accession>
<sequence>MTEAVIQQLTQVLQQLLANQQQSPALITPPLPSLPNIECFELSEQRGRKVEDWLDRFNFAVDCSAPNLSDELKVKLLMTKLGEDAYAEYSKSCLPKKVTEFSFAQTMEQLNGLFGKPQSVWIDRYECLRARKQDDEDFCTFVNRHKRLLRDFDFKKLEEEQFNSLMLLIALKSPSDAALRSRILAKLAADGDKVKYEGIVDDLKMYLSTIAEAKAIEQPSVVRNVLAVKSKPQRKRKNTENSSSGSNSSRKSQWSRSQHNCWRCGIEHSCRRCRHIKTVCRKCNTTGHVERMCAPHQAWLKKNGNGIREEKAANSVRLGGVFLVNSVNQKHRLIEVPIEMNGKKVDFVIDSGTESTVLCEEAHRRIGSPRVSRCNERAKYPDGSTRTFLGKGLATFSIGGRTQTGRFFVSKKGSKNLLGTEMMEKLGLMDPIRRSLAGKLPADNVQGAKERHYQSAVRDGVIKKKPSDKHLRMTKRFALGATVIASQSNSQSGRAGYVSNRTGTRQDGVSLRKAPSENIAGEKADDGHGQRERLESDRPLLLVSDLNPLA</sequence>
<dbReference type="Gene3D" id="2.40.70.10">
    <property type="entry name" value="Acid Proteases"/>
    <property type="match status" value="1"/>
</dbReference>
<keyword evidence="2" id="KW-0548">Nucleotidyltransferase</keyword>
<keyword evidence="1" id="KW-0808">Transferase</keyword>
<keyword evidence="4" id="KW-0255">Endonuclease</keyword>
<name>A0A914H6T8_GLORO</name>
<dbReference type="PANTHER" id="PTHR37984:SF5">
    <property type="entry name" value="PROTEIN NYNRIN-LIKE"/>
    <property type="match status" value="1"/>
</dbReference>
<reference evidence="8" key="1">
    <citation type="submission" date="2022-11" db="UniProtKB">
        <authorList>
            <consortium name="WormBaseParasite"/>
        </authorList>
    </citation>
    <scope>IDENTIFICATION</scope>
</reference>
<evidence type="ECO:0000256" key="3">
    <source>
        <dbReference type="ARBA" id="ARBA00022722"/>
    </source>
</evidence>
<dbReference type="InterPro" id="IPR001969">
    <property type="entry name" value="Aspartic_peptidase_AS"/>
</dbReference>
<evidence type="ECO:0000259" key="6">
    <source>
        <dbReference type="Pfam" id="PF23309"/>
    </source>
</evidence>
<dbReference type="SUPFAM" id="SSF50630">
    <property type="entry name" value="Acid proteases"/>
    <property type="match status" value="1"/>
</dbReference>
<proteinExistence type="predicted"/>
<feature type="compositionally biased region" description="Basic and acidic residues" evidence="5">
    <location>
        <begin position="520"/>
        <end position="538"/>
    </location>
</feature>
<dbReference type="GO" id="GO:0004190">
    <property type="term" value="F:aspartic-type endopeptidase activity"/>
    <property type="evidence" value="ECO:0007669"/>
    <property type="project" value="InterPro"/>
</dbReference>
<evidence type="ECO:0000256" key="4">
    <source>
        <dbReference type="ARBA" id="ARBA00022759"/>
    </source>
</evidence>
<keyword evidence="3" id="KW-0540">Nuclease</keyword>
<keyword evidence="4" id="KW-0378">Hydrolase</keyword>
<dbReference type="Pfam" id="PF13975">
    <property type="entry name" value="gag-asp_proteas"/>
    <property type="match status" value="1"/>
</dbReference>
<dbReference type="WBParaSite" id="Gr19_v10_g13762.t1">
    <property type="protein sequence ID" value="Gr19_v10_g13762.t1"/>
    <property type="gene ID" value="Gr19_v10_g13762"/>
</dbReference>
<feature type="region of interest" description="Disordered" evidence="5">
    <location>
        <begin position="227"/>
        <end position="253"/>
    </location>
</feature>
<dbReference type="Proteomes" id="UP000887572">
    <property type="component" value="Unplaced"/>
</dbReference>